<evidence type="ECO:0000259" key="2">
    <source>
        <dbReference type="Pfam" id="PF10145"/>
    </source>
</evidence>
<keyword evidence="1" id="KW-0472">Membrane</keyword>
<name>A0A927ID48_9ACTN</name>
<dbReference type="Proteomes" id="UP000632289">
    <property type="component" value="Unassembled WGS sequence"/>
</dbReference>
<comment type="caution">
    <text evidence="3">The sequence shown here is derived from an EMBL/GenBank/DDBJ whole genome shotgun (WGS) entry which is preliminary data.</text>
</comment>
<proteinExistence type="predicted"/>
<dbReference type="AlphaFoldDB" id="A0A927ID48"/>
<protein>
    <submittedName>
        <fullName evidence="3">Phage tail tape measure protein</fullName>
    </submittedName>
</protein>
<dbReference type="Pfam" id="PF10145">
    <property type="entry name" value="PhageMin_Tail"/>
    <property type="match status" value="1"/>
</dbReference>
<reference evidence="3" key="1">
    <citation type="submission" date="2020-09" db="EMBL/GenBank/DDBJ databases">
        <title>Secondary metabolite and genome analysis of marine Streptomyces chumphonensis KK1-2T.</title>
        <authorList>
            <person name="Phongsopitanun W."/>
            <person name="Kanchanasin P."/>
            <person name="Pittayakhajonwut P."/>
            <person name="Suwanborirux K."/>
            <person name="Tanasupawat S."/>
        </authorList>
    </citation>
    <scope>NUCLEOTIDE SEQUENCE</scope>
    <source>
        <strain evidence="3">KK1-2</strain>
    </source>
</reference>
<keyword evidence="1" id="KW-1133">Transmembrane helix</keyword>
<dbReference type="RefSeq" id="WP_191209233.1">
    <property type="nucleotide sequence ID" value="NZ_BAABKL010000036.1"/>
</dbReference>
<feature type="transmembrane region" description="Helical" evidence="1">
    <location>
        <begin position="450"/>
        <end position="483"/>
    </location>
</feature>
<evidence type="ECO:0000313" key="4">
    <source>
        <dbReference type="Proteomes" id="UP000632289"/>
    </source>
</evidence>
<evidence type="ECO:0000256" key="1">
    <source>
        <dbReference type="SAM" id="Phobius"/>
    </source>
</evidence>
<sequence length="755" mass="78722">MSDTSLVFALSARNNMDRGMRDGRRTVERETSAMVDAAESNGAKMSTALAAAGAAAGAGAAALLASTFEQHMDVSSATARLEAQLANSTADVSQATDAMTEVFTDGWGESASEVADAIKSVSLNMDDFADNQDGLEDMTKKALALADAFDDDINKATAAAGQMVKTGMAADFDEAMDLIAAGMSSVANKSEDLLDVFNEYSTQFRRLGLDGQTAMGLISQGLEAGARDADSVADAIGIFGEMALAGGDQVNEAFASIGINGEDIGRKMRAGGDEATEALQDTMDALRGTDDATTRLSAAQILFGDLANTQADALWALDPASAAAAGGFDDVAGAADDVVAKLEDSPAMKMQAFKRGVQQNVIDFLGGEVIPAVEAFKAEFTTAFDSVWEEAGAGGATGADRVVAAVEVIGVKIAQKIVDFAPRAVEAFFTFGQRVGEYVAANPGTVFKVALIATALVLALAALPALIAAGISVTAITIIGGFVSKLVSTLTEKLPDVWGAFTFWVATKAAEAGQTLDALGIAVSTWFWGLWDSYIAEPVSQQWNSWLDTVRALPGRTVTALAELGGNLYAEGWSAWNEFKAAGVEKAAEIVNWTEDLPGRIKGAVGSTGRLLYNKGRSVVTGLWNGMSSLGGWLYEKVGSFVRSKVVDAATSFLWIGSPSKLMADEVGRWIPPGIAQGAEDNSGVLDRAMRTLLTPPPVRPVMAPASGGTMAPLLTSGGARGQHLTIRLEGDRDLVRMVRRGIRSRGGDVTVLGQ</sequence>
<accession>A0A927ID48</accession>
<dbReference type="EMBL" id="JACXYU010000004">
    <property type="protein sequence ID" value="MBD3931921.1"/>
    <property type="molecule type" value="Genomic_DNA"/>
</dbReference>
<dbReference type="InterPro" id="IPR010090">
    <property type="entry name" value="Phage_tape_meas"/>
</dbReference>
<keyword evidence="1" id="KW-0812">Transmembrane</keyword>
<organism evidence="3 4">
    <name type="scientific">Streptomyces chumphonensis</name>
    <dbReference type="NCBI Taxonomy" id="1214925"/>
    <lineage>
        <taxon>Bacteria</taxon>
        <taxon>Bacillati</taxon>
        <taxon>Actinomycetota</taxon>
        <taxon>Actinomycetes</taxon>
        <taxon>Kitasatosporales</taxon>
        <taxon>Streptomycetaceae</taxon>
        <taxon>Streptomyces</taxon>
    </lineage>
</organism>
<feature type="domain" description="Phage tail tape measure protein" evidence="2">
    <location>
        <begin position="107"/>
        <end position="304"/>
    </location>
</feature>
<evidence type="ECO:0000313" key="3">
    <source>
        <dbReference type="EMBL" id="MBD3931921.1"/>
    </source>
</evidence>
<gene>
    <name evidence="3" type="ORF">IF129_10175</name>
</gene>
<keyword evidence="4" id="KW-1185">Reference proteome</keyword>